<organism evidence="2 3">
    <name type="scientific">Gordonia jinhuaensis</name>
    <dbReference type="NCBI Taxonomy" id="1517702"/>
    <lineage>
        <taxon>Bacteria</taxon>
        <taxon>Bacillati</taxon>
        <taxon>Actinomycetota</taxon>
        <taxon>Actinomycetes</taxon>
        <taxon>Mycobacteriales</taxon>
        <taxon>Gordoniaceae</taxon>
        <taxon>Gordonia</taxon>
    </lineage>
</organism>
<dbReference type="EMBL" id="BMGC01000002">
    <property type="protein sequence ID" value="GGB18140.1"/>
    <property type="molecule type" value="Genomic_DNA"/>
</dbReference>
<dbReference type="AlphaFoldDB" id="A0A916SVP4"/>
<feature type="compositionally biased region" description="Pro residues" evidence="1">
    <location>
        <begin position="248"/>
        <end position="257"/>
    </location>
</feature>
<dbReference type="Gene3D" id="3.30.870.10">
    <property type="entry name" value="Endonuclease Chain A"/>
    <property type="match status" value="1"/>
</dbReference>
<feature type="region of interest" description="Disordered" evidence="1">
    <location>
        <begin position="194"/>
        <end position="216"/>
    </location>
</feature>
<reference evidence="2" key="2">
    <citation type="submission" date="2020-09" db="EMBL/GenBank/DDBJ databases">
        <authorList>
            <person name="Sun Q."/>
            <person name="Zhou Y."/>
        </authorList>
    </citation>
    <scope>NUCLEOTIDE SEQUENCE</scope>
    <source>
        <strain evidence="2">CGMCC 1.12827</strain>
    </source>
</reference>
<evidence type="ECO:0000313" key="3">
    <source>
        <dbReference type="Proteomes" id="UP000621454"/>
    </source>
</evidence>
<feature type="compositionally biased region" description="Gly residues" evidence="1">
    <location>
        <begin position="236"/>
        <end position="246"/>
    </location>
</feature>
<dbReference type="Proteomes" id="UP000621454">
    <property type="component" value="Unassembled WGS sequence"/>
</dbReference>
<comment type="caution">
    <text evidence="2">The sequence shown here is derived from an EMBL/GenBank/DDBJ whole genome shotgun (WGS) entry which is preliminary data.</text>
</comment>
<sequence length="411" mass="43209">MRYIDSGSRDPRHALGTWLDSELIGGSGPTALRVQTGFFGSGVLGYFEDALRSLAQSDGHTRFLIGSNDGQTSYDAMADLLVVTGAPRTGMELGIVSYQTGYFHPKVIHITRADGSSTAYVGSANLTGYGVTSLHVEAGLIIDSKSDPSAVLDSIADAIDDWFVSPRSGLYVISNPADLTALVQAGVLDVKPARTRRTITSPGGSKASPKPTGHTLSTLVSVPLVHAPLPSRKSGGAAGSTSGGHPGPVTPTPPSTAPAPAVIVRQWSKKLSRSDAGRKPGAGANSRGSIPLGKGSLVNQSKGMNQVDFFVSFLRNQLFSPLVWTHSGNNSKGNPIDTTQVPMHTTIGGKYYGLITLKVSTDPDRMQGTRAVPISQLHTEPIADILKSVDVTGMHLEIALDVNDDYWLTIA</sequence>
<protein>
    <submittedName>
        <fullName evidence="2">Uncharacterized protein</fullName>
    </submittedName>
</protein>
<dbReference type="RefSeq" id="WP_188584800.1">
    <property type="nucleotide sequence ID" value="NZ_BMGC01000002.1"/>
</dbReference>
<proteinExistence type="predicted"/>
<gene>
    <name evidence="2" type="ORF">GCM10011489_02760</name>
</gene>
<accession>A0A916SVP4</accession>
<reference evidence="2" key="1">
    <citation type="journal article" date="2014" name="Int. J. Syst. Evol. Microbiol.">
        <title>Complete genome sequence of Corynebacterium casei LMG S-19264T (=DSM 44701T), isolated from a smear-ripened cheese.</title>
        <authorList>
            <consortium name="US DOE Joint Genome Institute (JGI-PGF)"/>
            <person name="Walter F."/>
            <person name="Albersmeier A."/>
            <person name="Kalinowski J."/>
            <person name="Ruckert C."/>
        </authorList>
    </citation>
    <scope>NUCLEOTIDE SEQUENCE</scope>
    <source>
        <strain evidence="2">CGMCC 1.12827</strain>
    </source>
</reference>
<name>A0A916SVP4_9ACTN</name>
<evidence type="ECO:0000256" key="1">
    <source>
        <dbReference type="SAM" id="MobiDB-lite"/>
    </source>
</evidence>
<keyword evidence="3" id="KW-1185">Reference proteome</keyword>
<evidence type="ECO:0000313" key="2">
    <source>
        <dbReference type="EMBL" id="GGB18140.1"/>
    </source>
</evidence>
<feature type="region of interest" description="Disordered" evidence="1">
    <location>
        <begin position="230"/>
        <end position="294"/>
    </location>
</feature>